<feature type="region of interest" description="Disordered" evidence="6">
    <location>
        <begin position="661"/>
        <end position="698"/>
    </location>
</feature>
<reference evidence="8" key="2">
    <citation type="submission" date="2023-05" db="EMBL/GenBank/DDBJ databases">
        <authorList>
            <consortium name="Lawrence Berkeley National Laboratory"/>
            <person name="Steindorff A."/>
            <person name="Hensen N."/>
            <person name="Bonometti L."/>
            <person name="Westerberg I."/>
            <person name="Brannstrom I.O."/>
            <person name="Guillou S."/>
            <person name="Cros-Aarteil S."/>
            <person name="Calhoun S."/>
            <person name="Haridas S."/>
            <person name="Kuo A."/>
            <person name="Mondo S."/>
            <person name="Pangilinan J."/>
            <person name="Riley R."/>
            <person name="Labutti K."/>
            <person name="Andreopoulos B."/>
            <person name="Lipzen A."/>
            <person name="Chen C."/>
            <person name="Yanf M."/>
            <person name="Daum C."/>
            <person name="Ng V."/>
            <person name="Clum A."/>
            <person name="Ohm R."/>
            <person name="Martin F."/>
            <person name="Silar P."/>
            <person name="Natvig D."/>
            <person name="Lalanne C."/>
            <person name="Gautier V."/>
            <person name="Ament-Velasquez S.L."/>
            <person name="Kruys A."/>
            <person name="Hutchinson M.I."/>
            <person name="Powell A.J."/>
            <person name="Barry K."/>
            <person name="Miller A.N."/>
            <person name="Grigoriev I.V."/>
            <person name="Debuchy R."/>
            <person name="Gladieux P."/>
            <person name="Thoren M.H."/>
            <person name="Johannesson H."/>
        </authorList>
    </citation>
    <scope>NUCLEOTIDE SEQUENCE</scope>
    <source>
        <strain evidence="8">CBS 508.74</strain>
    </source>
</reference>
<dbReference type="GO" id="GO:0005815">
    <property type="term" value="C:microtubule organizing center"/>
    <property type="evidence" value="ECO:0007669"/>
    <property type="project" value="UniProtKB-SubCell"/>
</dbReference>
<feature type="region of interest" description="Disordered" evidence="6">
    <location>
        <begin position="1322"/>
        <end position="1341"/>
    </location>
</feature>
<dbReference type="GO" id="GO:0000796">
    <property type="term" value="C:condensin complex"/>
    <property type="evidence" value="ECO:0007669"/>
    <property type="project" value="TreeGrafter"/>
</dbReference>
<feature type="region of interest" description="Disordered" evidence="6">
    <location>
        <begin position="34"/>
        <end position="85"/>
    </location>
</feature>
<comment type="subcellular location">
    <subcellularLocation>
        <location evidence="1">Cytoplasm</location>
        <location evidence="1">Cytoskeleton</location>
        <location evidence="1">Microtubule organizing center</location>
    </subcellularLocation>
</comment>
<evidence type="ECO:0000256" key="6">
    <source>
        <dbReference type="SAM" id="MobiDB-lite"/>
    </source>
</evidence>
<keyword evidence="9" id="KW-1185">Reference proteome</keyword>
<evidence type="ECO:0000313" key="8">
    <source>
        <dbReference type="EMBL" id="KAK4108187.1"/>
    </source>
</evidence>
<dbReference type="Gene3D" id="1.10.287.1490">
    <property type="match status" value="2"/>
</dbReference>
<dbReference type="GO" id="GO:0005737">
    <property type="term" value="C:cytoplasm"/>
    <property type="evidence" value="ECO:0007669"/>
    <property type="project" value="UniProtKB-ARBA"/>
</dbReference>
<keyword evidence="5" id="KW-0206">Cytoskeleton</keyword>
<dbReference type="RefSeq" id="XP_064665757.1">
    <property type="nucleotide sequence ID" value="XM_064817104.1"/>
</dbReference>
<evidence type="ECO:0000313" key="9">
    <source>
        <dbReference type="Proteomes" id="UP001302812"/>
    </source>
</evidence>
<evidence type="ECO:0000256" key="4">
    <source>
        <dbReference type="ARBA" id="ARBA00023054"/>
    </source>
</evidence>
<dbReference type="Proteomes" id="UP001302812">
    <property type="component" value="Unassembled WGS sequence"/>
</dbReference>
<organism evidence="8 9">
    <name type="scientific">Canariomyces notabilis</name>
    <dbReference type="NCBI Taxonomy" id="2074819"/>
    <lineage>
        <taxon>Eukaryota</taxon>
        <taxon>Fungi</taxon>
        <taxon>Dikarya</taxon>
        <taxon>Ascomycota</taxon>
        <taxon>Pezizomycotina</taxon>
        <taxon>Sordariomycetes</taxon>
        <taxon>Sordariomycetidae</taxon>
        <taxon>Sordariales</taxon>
        <taxon>Chaetomiaceae</taxon>
        <taxon>Canariomyces</taxon>
    </lineage>
</organism>
<evidence type="ECO:0000256" key="2">
    <source>
        <dbReference type="ARBA" id="ARBA00022490"/>
    </source>
</evidence>
<evidence type="ECO:0000256" key="1">
    <source>
        <dbReference type="ARBA" id="ARBA00004267"/>
    </source>
</evidence>
<keyword evidence="4" id="KW-0175">Coiled coil</keyword>
<reference evidence="8" key="1">
    <citation type="journal article" date="2023" name="Mol. Phylogenet. Evol.">
        <title>Genome-scale phylogeny and comparative genomics of the fungal order Sordariales.</title>
        <authorList>
            <person name="Hensen N."/>
            <person name="Bonometti L."/>
            <person name="Westerberg I."/>
            <person name="Brannstrom I.O."/>
            <person name="Guillou S."/>
            <person name="Cros-Aarteil S."/>
            <person name="Calhoun S."/>
            <person name="Haridas S."/>
            <person name="Kuo A."/>
            <person name="Mondo S."/>
            <person name="Pangilinan J."/>
            <person name="Riley R."/>
            <person name="LaButti K."/>
            <person name="Andreopoulos B."/>
            <person name="Lipzen A."/>
            <person name="Chen C."/>
            <person name="Yan M."/>
            <person name="Daum C."/>
            <person name="Ng V."/>
            <person name="Clum A."/>
            <person name="Steindorff A."/>
            <person name="Ohm R.A."/>
            <person name="Martin F."/>
            <person name="Silar P."/>
            <person name="Natvig D.O."/>
            <person name="Lalanne C."/>
            <person name="Gautier V."/>
            <person name="Ament-Velasquez S.L."/>
            <person name="Kruys A."/>
            <person name="Hutchinson M.I."/>
            <person name="Powell A.J."/>
            <person name="Barry K."/>
            <person name="Miller A.N."/>
            <person name="Grigoriev I.V."/>
            <person name="Debuchy R."/>
            <person name="Gladieux P."/>
            <person name="Hiltunen Thoren M."/>
            <person name="Johannesson H."/>
        </authorList>
    </citation>
    <scope>NUCLEOTIDE SEQUENCE</scope>
    <source>
        <strain evidence="8">CBS 508.74</strain>
    </source>
</reference>
<dbReference type="GO" id="GO:0007076">
    <property type="term" value="P:mitotic chromosome condensation"/>
    <property type="evidence" value="ECO:0007669"/>
    <property type="project" value="TreeGrafter"/>
</dbReference>
<keyword evidence="3" id="KW-0597">Phosphoprotein</keyword>
<accession>A0AAN6QJ20</accession>
<name>A0AAN6QJ20_9PEZI</name>
<proteinExistence type="predicted"/>
<dbReference type="GO" id="GO:0000793">
    <property type="term" value="C:condensed chromosome"/>
    <property type="evidence" value="ECO:0007669"/>
    <property type="project" value="TreeGrafter"/>
</dbReference>
<feature type="region of interest" description="Disordered" evidence="6">
    <location>
        <begin position="904"/>
        <end position="936"/>
    </location>
</feature>
<dbReference type="GeneID" id="89941229"/>
<evidence type="ECO:0000256" key="3">
    <source>
        <dbReference type="ARBA" id="ARBA00022553"/>
    </source>
</evidence>
<dbReference type="Pfam" id="PF10495">
    <property type="entry name" value="PACT_coil_coil"/>
    <property type="match status" value="1"/>
</dbReference>
<dbReference type="GO" id="GO:0003682">
    <property type="term" value="F:chromatin binding"/>
    <property type="evidence" value="ECO:0007669"/>
    <property type="project" value="TreeGrafter"/>
</dbReference>
<feature type="region of interest" description="Disordered" evidence="6">
    <location>
        <begin position="91"/>
        <end position="110"/>
    </location>
</feature>
<feature type="region of interest" description="Disordered" evidence="6">
    <location>
        <begin position="1233"/>
        <end position="1256"/>
    </location>
</feature>
<feature type="domain" description="Pericentrin/AKAP-450 centrosomal targeting" evidence="7">
    <location>
        <begin position="1175"/>
        <end position="1286"/>
    </location>
</feature>
<feature type="compositionally biased region" description="Polar residues" evidence="6">
    <location>
        <begin position="926"/>
        <end position="936"/>
    </location>
</feature>
<dbReference type="EMBL" id="MU853365">
    <property type="protein sequence ID" value="KAK4108187.1"/>
    <property type="molecule type" value="Genomic_DNA"/>
</dbReference>
<dbReference type="GO" id="GO:0000785">
    <property type="term" value="C:chromatin"/>
    <property type="evidence" value="ECO:0007669"/>
    <property type="project" value="TreeGrafter"/>
</dbReference>
<feature type="region of interest" description="Disordered" evidence="6">
    <location>
        <begin position="1"/>
        <end position="20"/>
    </location>
</feature>
<dbReference type="PANTHER" id="PTHR43941">
    <property type="entry name" value="STRUCTURAL MAINTENANCE OF CHROMOSOMES PROTEIN 2"/>
    <property type="match status" value="1"/>
</dbReference>
<gene>
    <name evidence="8" type="ORF">N656DRAFT_792711</name>
</gene>
<dbReference type="PANTHER" id="PTHR43941:SF1">
    <property type="entry name" value="STRUCTURAL MAINTENANCE OF CHROMOSOMES PROTEIN 2"/>
    <property type="match status" value="1"/>
</dbReference>
<protein>
    <recommendedName>
        <fullName evidence="7">Pericentrin/AKAP-450 centrosomal targeting domain-containing protein</fullName>
    </recommendedName>
</protein>
<dbReference type="InterPro" id="IPR019528">
    <property type="entry name" value="PACT_domain"/>
</dbReference>
<keyword evidence="2" id="KW-0963">Cytoplasm</keyword>
<comment type="caution">
    <text evidence="8">The sequence shown here is derived from an EMBL/GenBank/DDBJ whole genome shotgun (WGS) entry which is preliminary data.</text>
</comment>
<evidence type="ECO:0000259" key="7">
    <source>
        <dbReference type="Pfam" id="PF10495"/>
    </source>
</evidence>
<feature type="compositionally biased region" description="Polar residues" evidence="6">
    <location>
        <begin position="669"/>
        <end position="686"/>
    </location>
</feature>
<evidence type="ECO:0000256" key="5">
    <source>
        <dbReference type="ARBA" id="ARBA00023212"/>
    </source>
</evidence>
<sequence length="1341" mass="152537">MVQPGIGGLDTPRTNVGDATYLSRRPDFDISQELSFQSPSKDGNLLHQLRNGNRPSLKTPRGSRAPFADRQNLPAGLGGPEFTPLLKSATRNSARRHAAGKENGRATPAFLDRIDEDMTPMPAGETSMYGASRNTSSFMTNTPLPVMDSSSTASTPVVMRRRDNAKGPLEDGNQLSLREQEHLKIHFLEEALRKAGPGFNKHLNSAEKDLESYRQQILEMQEKAKRKYADENQRAEMDRLRQALEDKDAEIDHLQRQLEGEQGERDKIEKLQDEIGDLEADLRRKDDIITQHEDEIEELRDKTQRRMVELEEKAQDGDRLQEAKDTIEDLEASLDDAISQRNRAEADLEELQEEMANKSVVTKGLSRQIEEKMARLQAEADKARQECKALEDERSAQQKEMDGMRAKLSEAREERDSAERLRLSLEAQLETLRHQLKEAREERDSAEHIRLTLESKLQQAQADLNRRADEKEILQTRHDALTNESVSLQRDVSNLRKTVAELEDSLERERQHGLDIERDIRNQFREEIERLNDEISDLQADEKWENERHNLESERDRAEERAAGLQRTIDRLRDAEGALSDKESKLQEALQILSTQIEQLQHDLSSRQAMLEDLRNELSASQQEKVEALEDEVEILQATLEQAQQECDRLKQQLLSLQATADSAKASPSAKQTSETVSRLRSQLTDATDEVSKLTEERRTLQDRSASLDAELRSVRASLEKTKAERDELEAEIDRLKEHGEDTFKLDQERLDLRVSKTKLDSELRRLKEENRVLDGRRREVEESLEKEIERAAAEEDRLRDEIRDLQTQLRQSSNSQELAALRRTIRELERRVEDYETRLAASQLPAQGGDGNSELSFLHRELSAARKKEIEQLKHDATQKETIRSLKRQIADLERKVHEAALDRLATSPGSSNGGSAQKAEVSELRQQLSTANQSMHELKKALREAERKASASARELQARLEELDDEKLVLEQALEDARSAAEESAAAHEEALKKYKSKLEKYKRERDGLAARLREQNHNNSNHSGLSELSLEERRDLHNMLRESQVTADKLDRELREHREALEELMGVESSLRKKLDRARSERAAYRASAQKLQKDLKKLKVEKDKAEAEAVAAAAAANEERALVLSSQSAAKPGLRNGVDTDAIIRAAEAAERRHEKEIRGMVMQMEWLKACWEREARLRGDAAFAKHYLMLQVQIRDACNKADLAIINRIRAELNPSARSSAAAAALGQLSPVREHTQTTRRRQVLPATANYNPGATNAGAMKRVLSAVRFVVRMQIGARNWARHEQVRRRLADCFEDMEREERIRKMRDLWRAKVATGTTSKGVSSGAGTSAAAAV</sequence>